<gene>
    <name evidence="2" type="ORF">LMG29542_03350</name>
</gene>
<dbReference type="AlphaFoldDB" id="A0A6J5DZS7"/>
<sequence>MNDLVESPFGARKEVAETAGARQDQSRELADMQVMALMARQFPRDPVKAMDRILNAFTRPALAEKSQYQFSRGGTDIRGPSIKAMEAIAAEWENIDAAWRERSRGIDGRGIAYSEVEAVAVDMQSRTRKRIAFIVPHWRDTKQGGYALRDERDIYELCANMAQRRVRACLEAVIPGDVIDAAMAQADATLKAKADTSPEAMDKMLEAFAPFGVTKEHIEKRIQRRLDAITPAQVVSLKRVYASLRDDMSTPDEWFDMSEAAGEAAGEGAPPPASSKGTAAAKERIKAGAKGKGAAASKAAAKTDTAGKADPKPDAAGKSAAPVVTYAEVADALNAATSADAASEAADLIKHIKDQQQRTELESLYHARMAEFDEGQS</sequence>
<dbReference type="RefSeq" id="WP_175227578.1">
    <property type="nucleotide sequence ID" value="NZ_JBHTEA010000002.1"/>
</dbReference>
<evidence type="ECO:0000256" key="1">
    <source>
        <dbReference type="SAM" id="MobiDB-lite"/>
    </source>
</evidence>
<reference evidence="2 3" key="1">
    <citation type="submission" date="2020-04" db="EMBL/GenBank/DDBJ databases">
        <authorList>
            <person name="De Canck E."/>
        </authorList>
    </citation>
    <scope>NUCLEOTIDE SEQUENCE [LARGE SCALE GENOMIC DNA]</scope>
    <source>
        <strain evidence="2 3">LMG 29542</strain>
    </source>
</reference>
<organism evidence="2 3">
    <name type="scientific">Paraburkholderia humisilvae</name>
    <dbReference type="NCBI Taxonomy" id="627669"/>
    <lineage>
        <taxon>Bacteria</taxon>
        <taxon>Pseudomonadati</taxon>
        <taxon>Pseudomonadota</taxon>
        <taxon>Betaproteobacteria</taxon>
        <taxon>Burkholderiales</taxon>
        <taxon>Burkholderiaceae</taxon>
        <taxon>Paraburkholderia</taxon>
    </lineage>
</organism>
<proteinExistence type="predicted"/>
<feature type="compositionally biased region" description="Low complexity" evidence="1">
    <location>
        <begin position="292"/>
        <end position="304"/>
    </location>
</feature>
<protein>
    <submittedName>
        <fullName evidence="2">Uncharacterized protein</fullName>
    </submittedName>
</protein>
<name>A0A6J5DZS7_9BURK</name>
<feature type="compositionally biased region" description="Basic and acidic residues" evidence="1">
    <location>
        <begin position="305"/>
        <end position="315"/>
    </location>
</feature>
<accession>A0A6J5DZS7</accession>
<keyword evidence="3" id="KW-1185">Reference proteome</keyword>
<feature type="region of interest" description="Disordered" evidence="1">
    <location>
        <begin position="261"/>
        <end position="319"/>
    </location>
</feature>
<evidence type="ECO:0000313" key="2">
    <source>
        <dbReference type="EMBL" id="CAB3758476.1"/>
    </source>
</evidence>
<evidence type="ECO:0000313" key="3">
    <source>
        <dbReference type="Proteomes" id="UP000494363"/>
    </source>
</evidence>
<feature type="region of interest" description="Disordered" evidence="1">
    <location>
        <begin position="1"/>
        <end position="26"/>
    </location>
</feature>
<dbReference type="EMBL" id="CADIKH010000014">
    <property type="protein sequence ID" value="CAB3758476.1"/>
    <property type="molecule type" value="Genomic_DNA"/>
</dbReference>
<dbReference type="Proteomes" id="UP000494363">
    <property type="component" value="Unassembled WGS sequence"/>
</dbReference>
<feature type="compositionally biased region" description="Low complexity" evidence="1">
    <location>
        <begin position="261"/>
        <end position="280"/>
    </location>
</feature>